<keyword evidence="1 6" id="KW-0489">Methyltransferase</keyword>
<dbReference type="PANTHER" id="PTHR43712">
    <property type="entry name" value="PUTATIVE (AFU_ORTHOLOGUE AFUA_4G14580)-RELATED"/>
    <property type="match status" value="1"/>
</dbReference>
<name>A0ABY5D088_9ACTN</name>
<keyword evidence="7" id="KW-1185">Reference proteome</keyword>
<organism evidence="6 7">
    <name type="scientific">Nocardiopsis exhalans</name>
    <dbReference type="NCBI Taxonomy" id="163604"/>
    <lineage>
        <taxon>Bacteria</taxon>
        <taxon>Bacillati</taxon>
        <taxon>Actinomycetota</taxon>
        <taxon>Actinomycetes</taxon>
        <taxon>Streptosporangiales</taxon>
        <taxon>Nocardiopsidaceae</taxon>
        <taxon>Nocardiopsis</taxon>
    </lineage>
</organism>
<dbReference type="InterPro" id="IPR001077">
    <property type="entry name" value="COMT_C"/>
</dbReference>
<evidence type="ECO:0000313" key="6">
    <source>
        <dbReference type="EMBL" id="USY17287.1"/>
    </source>
</evidence>
<dbReference type="RefSeq" id="WP_254416863.1">
    <property type="nucleotide sequence ID" value="NZ_BAAAJB010000062.1"/>
</dbReference>
<dbReference type="InterPro" id="IPR029063">
    <property type="entry name" value="SAM-dependent_MTases_sf"/>
</dbReference>
<dbReference type="Gene3D" id="3.40.50.150">
    <property type="entry name" value="Vaccinia Virus protein VP39"/>
    <property type="match status" value="1"/>
</dbReference>
<evidence type="ECO:0000256" key="2">
    <source>
        <dbReference type="ARBA" id="ARBA00022679"/>
    </source>
</evidence>
<accession>A0ABY5D088</accession>
<dbReference type="EMBL" id="CP099837">
    <property type="protein sequence ID" value="USY17287.1"/>
    <property type="molecule type" value="Genomic_DNA"/>
</dbReference>
<dbReference type="PANTHER" id="PTHR43712:SF2">
    <property type="entry name" value="O-METHYLTRANSFERASE CICE"/>
    <property type="match status" value="1"/>
</dbReference>
<evidence type="ECO:0000313" key="7">
    <source>
        <dbReference type="Proteomes" id="UP001055940"/>
    </source>
</evidence>
<dbReference type="SUPFAM" id="SSF53335">
    <property type="entry name" value="S-adenosyl-L-methionine-dependent methyltransferases"/>
    <property type="match status" value="1"/>
</dbReference>
<dbReference type="SUPFAM" id="SSF46785">
    <property type="entry name" value="Winged helix' DNA-binding domain"/>
    <property type="match status" value="1"/>
</dbReference>
<dbReference type="InterPro" id="IPR036388">
    <property type="entry name" value="WH-like_DNA-bd_sf"/>
</dbReference>
<keyword evidence="3" id="KW-0949">S-adenosyl-L-methionine</keyword>
<keyword evidence="2" id="KW-0808">Transferase</keyword>
<dbReference type="GO" id="GO:0032259">
    <property type="term" value="P:methylation"/>
    <property type="evidence" value="ECO:0007669"/>
    <property type="project" value="UniProtKB-KW"/>
</dbReference>
<reference evidence="6" key="1">
    <citation type="submission" date="2022-06" db="EMBL/GenBank/DDBJ databases">
        <authorList>
            <person name="Ping M."/>
        </authorList>
    </citation>
    <scope>NUCLEOTIDE SEQUENCE</scope>
    <source>
        <strain evidence="6">JCM11759T</strain>
    </source>
</reference>
<sequence length="345" mass="37495">MRTPEHDDAHHGFDEDGEAAARPPLPPWAGPDPDLSFLAPARELVDWRLALAYEAAAETGTLDVLPGTPSELAARCGLHEGALRAVLRELAVWGIVTEDTAGRYREGPQAPAAPDDAVLLRHAATIRRWAALIRPRLEERTYLPEGLTGRPLAPKPTVPNLLAVNARRLTRTVVDVCLERFPDAESVLDLGGGHGEHALEFARRGLKATVQDLPALIALAEGDERLRDAGVELFAGDLHASLPEGPYDLVFCSTVTNMFDGPANESLYRRLRSVIAPGGGLAIVSYMGDRDQVTAAFGLQMLAWTDSGDAHGVADYEQWLERAGYDRVSVRHLERPPQSVVLARR</sequence>
<evidence type="ECO:0000259" key="5">
    <source>
        <dbReference type="Pfam" id="PF00891"/>
    </source>
</evidence>
<gene>
    <name evidence="6" type="ORF">NE857_18215</name>
</gene>
<dbReference type="Gene3D" id="1.10.10.10">
    <property type="entry name" value="Winged helix-like DNA-binding domain superfamily/Winged helix DNA-binding domain"/>
    <property type="match status" value="1"/>
</dbReference>
<evidence type="ECO:0000256" key="3">
    <source>
        <dbReference type="ARBA" id="ARBA00022691"/>
    </source>
</evidence>
<evidence type="ECO:0000256" key="1">
    <source>
        <dbReference type="ARBA" id="ARBA00022603"/>
    </source>
</evidence>
<feature type="compositionally biased region" description="Basic and acidic residues" evidence="4">
    <location>
        <begin position="1"/>
        <end position="14"/>
    </location>
</feature>
<dbReference type="Proteomes" id="UP001055940">
    <property type="component" value="Chromosome"/>
</dbReference>
<proteinExistence type="predicted"/>
<dbReference type="Pfam" id="PF00891">
    <property type="entry name" value="Methyltransf_2"/>
    <property type="match status" value="1"/>
</dbReference>
<dbReference type="InterPro" id="IPR036390">
    <property type="entry name" value="WH_DNA-bd_sf"/>
</dbReference>
<protein>
    <submittedName>
        <fullName evidence="6">Class I SAM-dependent methyltransferase</fullName>
    </submittedName>
</protein>
<feature type="domain" description="O-methyltransferase C-terminal" evidence="5">
    <location>
        <begin position="181"/>
        <end position="325"/>
    </location>
</feature>
<feature type="region of interest" description="Disordered" evidence="4">
    <location>
        <begin position="1"/>
        <end position="33"/>
    </location>
</feature>
<evidence type="ECO:0000256" key="4">
    <source>
        <dbReference type="SAM" id="MobiDB-lite"/>
    </source>
</evidence>
<dbReference type="GO" id="GO:0008168">
    <property type="term" value="F:methyltransferase activity"/>
    <property type="evidence" value="ECO:0007669"/>
    <property type="project" value="UniProtKB-KW"/>
</dbReference>
<dbReference type="CDD" id="cd02440">
    <property type="entry name" value="AdoMet_MTases"/>
    <property type="match status" value="1"/>
</dbReference>